<proteinExistence type="predicted"/>
<dbReference type="InterPro" id="IPR013024">
    <property type="entry name" value="GGCT-like"/>
</dbReference>
<dbReference type="EMBL" id="AOIN01000043">
    <property type="protein sequence ID" value="ELZ01638.1"/>
    <property type="molecule type" value="Genomic_DNA"/>
</dbReference>
<dbReference type="STRING" id="1227492.C482_06287"/>
<keyword evidence="2" id="KW-1185">Reference proteome</keyword>
<dbReference type="OrthoDB" id="198684at2157"/>
<reference evidence="1 2" key="1">
    <citation type="journal article" date="2014" name="PLoS Genet.">
        <title>Phylogenetically driven sequencing of extremely halophilic archaea reveals strategies for static and dynamic osmo-response.</title>
        <authorList>
            <person name="Becker E.A."/>
            <person name="Seitzer P.M."/>
            <person name="Tritt A."/>
            <person name="Larsen D."/>
            <person name="Krusor M."/>
            <person name="Yao A.I."/>
            <person name="Wu D."/>
            <person name="Madern D."/>
            <person name="Eisen J.A."/>
            <person name="Darling A.E."/>
            <person name="Facciotti M.T."/>
        </authorList>
    </citation>
    <scope>NUCLEOTIDE SEQUENCE [LARGE SCALE GENOMIC DNA]</scope>
    <source>
        <strain evidence="1 2">JCM 10990</strain>
    </source>
</reference>
<organism evidence="1 2">
    <name type="scientific">Natrialba chahannaoensis JCM 10990</name>
    <dbReference type="NCBI Taxonomy" id="1227492"/>
    <lineage>
        <taxon>Archaea</taxon>
        <taxon>Methanobacteriati</taxon>
        <taxon>Methanobacteriota</taxon>
        <taxon>Stenosarchaea group</taxon>
        <taxon>Halobacteria</taxon>
        <taxon>Halobacteriales</taxon>
        <taxon>Natrialbaceae</taxon>
        <taxon>Natrialba</taxon>
    </lineage>
</organism>
<evidence type="ECO:0000313" key="1">
    <source>
        <dbReference type="EMBL" id="ELZ01638.1"/>
    </source>
</evidence>
<dbReference type="RefSeq" id="WP_006166645.1">
    <property type="nucleotide sequence ID" value="NZ_AOIN01000043.1"/>
</dbReference>
<dbReference type="Proteomes" id="UP000011693">
    <property type="component" value="Unassembled WGS sequence"/>
</dbReference>
<sequence length="211" mass="22612">MCAHALTFVFVYGTLTDREQASAVLGTEWPDTEIVGDAVLEGCRQVDGQYPTLAPAGSATDDSVMDNAAMEVETTDGETTGSETTAGETTGTLLTVTDSGLERLDRYEGVEHGLYVRVQVPWLTSMDADADVDPDVAADMDLGTGANADGRPVDEDGQPPVWTYVGNPDRLGTESVLEWPRAPTFEDGVRDYIETHDVGVRLAKDSRPPDV</sequence>
<name>M0AUL8_9EURY</name>
<dbReference type="AlphaFoldDB" id="M0AUL8"/>
<dbReference type="CDD" id="cd06661">
    <property type="entry name" value="GGCT_like"/>
    <property type="match status" value="1"/>
</dbReference>
<dbReference type="SUPFAM" id="SSF110857">
    <property type="entry name" value="Gamma-glutamyl cyclotransferase-like"/>
    <property type="match status" value="1"/>
</dbReference>
<accession>M0AUL8</accession>
<comment type="caution">
    <text evidence="1">The sequence shown here is derived from an EMBL/GenBank/DDBJ whole genome shotgun (WGS) entry which is preliminary data.</text>
</comment>
<dbReference type="InterPro" id="IPR036568">
    <property type="entry name" value="GGCT-like_sf"/>
</dbReference>
<protein>
    <submittedName>
        <fullName evidence="1">AIG2 family protein</fullName>
    </submittedName>
</protein>
<gene>
    <name evidence="1" type="ORF">C482_06287</name>
</gene>
<dbReference type="Gene3D" id="3.10.490.10">
    <property type="entry name" value="Gamma-glutamyl cyclotransferase-like"/>
    <property type="match status" value="1"/>
</dbReference>
<evidence type="ECO:0000313" key="2">
    <source>
        <dbReference type="Proteomes" id="UP000011693"/>
    </source>
</evidence>
<dbReference type="PATRIC" id="fig|1227492.4.peg.1216"/>